<dbReference type="STRING" id="512565.AMIS_46190"/>
<dbReference type="AlphaFoldDB" id="I0HA02"/>
<keyword evidence="1" id="KW-1133">Transmembrane helix</keyword>
<dbReference type="KEGG" id="ams:AMIS_46190"/>
<keyword evidence="1" id="KW-0472">Membrane</keyword>
<keyword evidence="1" id="KW-0812">Transmembrane</keyword>
<keyword evidence="3" id="KW-1185">Reference proteome</keyword>
<evidence type="ECO:0000313" key="3">
    <source>
        <dbReference type="Proteomes" id="UP000007882"/>
    </source>
</evidence>
<name>I0HA02_ACTM4</name>
<dbReference type="EMBL" id="AP012319">
    <property type="protein sequence ID" value="BAL89839.1"/>
    <property type="molecule type" value="Genomic_DNA"/>
</dbReference>
<dbReference type="HOGENOM" id="CLU_2766602_0_0_11"/>
<proteinExistence type="predicted"/>
<gene>
    <name evidence="2" type="ordered locus">AMIS_46190</name>
</gene>
<dbReference type="Proteomes" id="UP000007882">
    <property type="component" value="Chromosome"/>
</dbReference>
<reference evidence="2 3" key="1">
    <citation type="submission" date="2012-02" db="EMBL/GenBank/DDBJ databases">
        <title>Complete genome sequence of Actinoplanes missouriensis 431 (= NBRC 102363).</title>
        <authorList>
            <person name="Ohnishi Y."/>
            <person name="Ishikawa J."/>
            <person name="Sekine M."/>
            <person name="Hosoyama A."/>
            <person name="Harada T."/>
            <person name="Narita H."/>
            <person name="Hata T."/>
            <person name="Konno Y."/>
            <person name="Tutikane K."/>
            <person name="Fujita N."/>
            <person name="Horinouchi S."/>
            <person name="Hayakawa M."/>
        </authorList>
    </citation>
    <scope>NUCLEOTIDE SEQUENCE [LARGE SCALE GENOMIC DNA]</scope>
    <source>
        <strain evidence="3">ATCC 14538 / DSM 43046 / CBS 188.64 / JCM 3121 / NBRC 102363 / NCIMB 12654 / NRRL B-3342 / UNCC 431</strain>
    </source>
</reference>
<feature type="transmembrane region" description="Helical" evidence="1">
    <location>
        <begin position="34"/>
        <end position="51"/>
    </location>
</feature>
<evidence type="ECO:0000256" key="1">
    <source>
        <dbReference type="SAM" id="Phobius"/>
    </source>
</evidence>
<accession>I0HA02</accession>
<sequence length="69" mass="7087">MGTTKLGAALTGFAAFVVFTIAFAVTRGDIGAGLQTGAMMGIGVLVAHWFAATPRRRPVKQCGAPTPRP</sequence>
<organism evidence="2 3">
    <name type="scientific">Actinoplanes missouriensis (strain ATCC 14538 / DSM 43046 / CBS 188.64 / JCM 3121 / NBRC 102363 / NCIMB 12654 / NRRL B-3342 / UNCC 431)</name>
    <dbReference type="NCBI Taxonomy" id="512565"/>
    <lineage>
        <taxon>Bacteria</taxon>
        <taxon>Bacillati</taxon>
        <taxon>Actinomycetota</taxon>
        <taxon>Actinomycetes</taxon>
        <taxon>Micromonosporales</taxon>
        <taxon>Micromonosporaceae</taxon>
        <taxon>Actinoplanes</taxon>
    </lineage>
</organism>
<dbReference type="RefSeq" id="WP_014444728.1">
    <property type="nucleotide sequence ID" value="NC_017093.1"/>
</dbReference>
<evidence type="ECO:0000313" key="2">
    <source>
        <dbReference type="EMBL" id="BAL89839.1"/>
    </source>
</evidence>
<protein>
    <submittedName>
        <fullName evidence="2">Uncharacterized protein</fullName>
    </submittedName>
</protein>
<dbReference type="PATRIC" id="fig|512565.3.peg.4603"/>